<dbReference type="SMART" id="SM00747">
    <property type="entry name" value="CFEM"/>
    <property type="match status" value="1"/>
</dbReference>
<feature type="signal peptide" evidence="7">
    <location>
        <begin position="1"/>
        <end position="19"/>
    </location>
</feature>
<comment type="caution">
    <text evidence="5">Lacks conserved residue(s) required for the propagation of feature annotation.</text>
</comment>
<dbReference type="Proteomes" id="UP000054886">
    <property type="component" value="Unassembled WGS sequence"/>
</dbReference>
<organism evidence="9 10">
    <name type="scientific">Candida glabrata</name>
    <name type="common">Yeast</name>
    <name type="synonym">Torulopsis glabrata</name>
    <dbReference type="NCBI Taxonomy" id="5478"/>
    <lineage>
        <taxon>Eukaryota</taxon>
        <taxon>Fungi</taxon>
        <taxon>Dikarya</taxon>
        <taxon>Ascomycota</taxon>
        <taxon>Saccharomycotina</taxon>
        <taxon>Saccharomycetes</taxon>
        <taxon>Saccharomycetales</taxon>
        <taxon>Saccharomycetaceae</taxon>
        <taxon>Nakaseomyces</taxon>
    </lineage>
</organism>
<evidence type="ECO:0000313" key="10">
    <source>
        <dbReference type="Proteomes" id="UP000054886"/>
    </source>
</evidence>
<comment type="caution">
    <text evidence="9">The sequence shown here is derived from an EMBL/GenBank/DDBJ whole genome shotgun (WGS) entry which is preliminary data.</text>
</comment>
<evidence type="ECO:0000256" key="2">
    <source>
        <dbReference type="ARBA" id="ARBA00022525"/>
    </source>
</evidence>
<dbReference type="GO" id="GO:0009277">
    <property type="term" value="C:fungal-type cell wall"/>
    <property type="evidence" value="ECO:0007669"/>
    <property type="project" value="EnsemblFungi"/>
</dbReference>
<keyword evidence="4 5" id="KW-1015">Disulfide bond</keyword>
<feature type="disulfide bond" evidence="5">
    <location>
        <begin position="24"/>
        <end position="64"/>
    </location>
</feature>
<dbReference type="Pfam" id="PF05730">
    <property type="entry name" value="CFEM"/>
    <property type="match status" value="1"/>
</dbReference>
<dbReference type="GO" id="GO:0031505">
    <property type="term" value="P:fungal-type cell wall organization"/>
    <property type="evidence" value="ECO:0007669"/>
    <property type="project" value="EnsemblFungi"/>
</dbReference>
<evidence type="ECO:0000256" key="3">
    <source>
        <dbReference type="ARBA" id="ARBA00022729"/>
    </source>
</evidence>
<dbReference type="InterPro" id="IPR008427">
    <property type="entry name" value="Extracellular_membr_CFEM_dom"/>
</dbReference>
<dbReference type="PROSITE" id="PS52012">
    <property type="entry name" value="CFEM"/>
    <property type="match status" value="1"/>
</dbReference>
<evidence type="ECO:0000256" key="6">
    <source>
        <dbReference type="SAM" id="MobiDB-lite"/>
    </source>
</evidence>
<feature type="disulfide bond" evidence="5">
    <location>
        <begin position="28"/>
        <end position="59"/>
    </location>
</feature>
<evidence type="ECO:0000313" key="9">
    <source>
        <dbReference type="EMBL" id="KTB04603.1"/>
    </source>
</evidence>
<protein>
    <submittedName>
        <fullName evidence="9">Covalently-linked cell wall protein 14</fullName>
    </submittedName>
</protein>
<comment type="subcellular location">
    <subcellularLocation>
        <location evidence="1">Secreted</location>
    </subcellularLocation>
</comment>
<evidence type="ECO:0000259" key="8">
    <source>
        <dbReference type="PROSITE" id="PS52012"/>
    </source>
</evidence>
<accession>A0A0W0D3F9</accession>
<dbReference type="VEuPathDB" id="FungiDB:CAGL0H06413g"/>
<evidence type="ECO:0000256" key="5">
    <source>
        <dbReference type="PROSITE-ProRule" id="PRU01356"/>
    </source>
</evidence>
<dbReference type="GO" id="GO:0005576">
    <property type="term" value="C:extracellular region"/>
    <property type="evidence" value="ECO:0007669"/>
    <property type="project" value="UniProtKB-SubCell"/>
</dbReference>
<dbReference type="VEuPathDB" id="FungiDB:B1J91_H06413g"/>
<dbReference type="AlphaFoldDB" id="A0A0W0D3F9"/>
<feature type="compositionally biased region" description="Low complexity" evidence="6">
    <location>
        <begin position="110"/>
        <end position="183"/>
    </location>
</feature>
<evidence type="ECO:0000256" key="4">
    <source>
        <dbReference type="ARBA" id="ARBA00023157"/>
    </source>
</evidence>
<sequence>MRAAVVSAVVLGLFSQVLATPPACLLACVAQVSKQSSQCHTLNQVGCFCENENTAIKNCLDSICPNGNSDAAYTAFKNSCGDVGKAVASVSSSMSSSMSSSASSSMSSSASSSSSSASSSSSSISSVSSSTSSVVTTGSSSAPKVSESTTSTPSSTASSTFTITSSKPSSVSSTKTSQKPSSSHAISTFSAGANAINAGSGLAVIAAAALLI</sequence>
<keyword evidence="3 7" id="KW-0732">Signal</keyword>
<dbReference type="GO" id="GO:0005199">
    <property type="term" value="F:structural constituent of cell wall"/>
    <property type="evidence" value="ECO:0007669"/>
    <property type="project" value="EnsemblFungi"/>
</dbReference>
<dbReference type="VEuPathDB" id="FungiDB:GWK60_H06325"/>
<feature type="region of interest" description="Disordered" evidence="6">
    <location>
        <begin position="110"/>
        <end position="184"/>
    </location>
</feature>
<evidence type="ECO:0000256" key="7">
    <source>
        <dbReference type="SAM" id="SignalP"/>
    </source>
</evidence>
<dbReference type="VEuPathDB" id="FungiDB:GW608_H06413"/>
<evidence type="ECO:0000256" key="1">
    <source>
        <dbReference type="ARBA" id="ARBA00004613"/>
    </source>
</evidence>
<feature type="chain" id="PRO_5009807373" evidence="7">
    <location>
        <begin position="20"/>
        <end position="212"/>
    </location>
</feature>
<reference evidence="9 10" key="1">
    <citation type="submission" date="2015-10" db="EMBL/GenBank/DDBJ databases">
        <title>Draft genomes sequences of Candida glabrata isolates 1A, 1B, 2A, 2B, 3A and 3B.</title>
        <authorList>
            <person name="Haavelsrud O.E."/>
            <person name="Gaustad P."/>
        </authorList>
    </citation>
    <scope>NUCLEOTIDE SEQUENCE [LARGE SCALE GENOMIC DNA]</scope>
    <source>
        <strain evidence="9">910700640</strain>
    </source>
</reference>
<proteinExistence type="predicted"/>
<gene>
    <name evidence="9" type="ORF">AO440_002166</name>
</gene>
<dbReference type="EMBL" id="LLZZ01000116">
    <property type="protein sequence ID" value="KTB04603.1"/>
    <property type="molecule type" value="Genomic_DNA"/>
</dbReference>
<feature type="domain" description="CFEM" evidence="8">
    <location>
        <begin position="1"/>
        <end position="105"/>
    </location>
</feature>
<keyword evidence="2" id="KW-0964">Secreted</keyword>
<name>A0A0W0D3F9_CANGB</name>
<dbReference type="VEuPathDB" id="FungiDB:GVI51_H06259"/>